<dbReference type="Gene3D" id="1.10.150.240">
    <property type="entry name" value="Putative phosphatase, domain 2"/>
    <property type="match status" value="1"/>
</dbReference>
<evidence type="ECO:0000256" key="2">
    <source>
        <dbReference type="ARBA" id="ARBA00004818"/>
    </source>
</evidence>
<evidence type="ECO:0000256" key="1">
    <source>
        <dbReference type="ARBA" id="ARBA00000830"/>
    </source>
</evidence>
<reference evidence="5 6" key="1">
    <citation type="submission" date="2016-10" db="EMBL/GenBank/DDBJ databases">
        <authorList>
            <person name="de Groot N.N."/>
        </authorList>
    </citation>
    <scope>NUCLEOTIDE SEQUENCE [LARGE SCALE GENOMIC DNA]</scope>
    <source>
        <strain evidence="5 6">DSM 24015</strain>
    </source>
</reference>
<dbReference type="GO" id="GO:0008967">
    <property type="term" value="F:phosphoglycolate phosphatase activity"/>
    <property type="evidence" value="ECO:0007669"/>
    <property type="project" value="UniProtKB-EC"/>
</dbReference>
<dbReference type="PANTHER" id="PTHR43434">
    <property type="entry name" value="PHOSPHOGLYCOLATE PHOSPHATASE"/>
    <property type="match status" value="1"/>
</dbReference>
<comment type="pathway">
    <text evidence="2">Organic acid metabolism; glycolate biosynthesis; glycolate from 2-phosphoglycolate: step 1/1.</text>
</comment>
<gene>
    <name evidence="5" type="ORF">SAMN05421544_12228</name>
</gene>
<dbReference type="GO" id="GO:0006281">
    <property type="term" value="P:DNA repair"/>
    <property type="evidence" value="ECO:0007669"/>
    <property type="project" value="TreeGrafter"/>
</dbReference>
<dbReference type="STRING" id="1071918.SAMN05421544_12228"/>
<dbReference type="Pfam" id="PF13419">
    <property type="entry name" value="HAD_2"/>
    <property type="match status" value="1"/>
</dbReference>
<evidence type="ECO:0000256" key="3">
    <source>
        <dbReference type="ARBA" id="ARBA00006171"/>
    </source>
</evidence>
<dbReference type="Proteomes" id="UP000198517">
    <property type="component" value="Unassembled WGS sequence"/>
</dbReference>
<dbReference type="EC" id="3.1.3.18" evidence="4"/>
<organism evidence="5 6">
    <name type="scientific">Riemerella columbipharyngis</name>
    <dbReference type="NCBI Taxonomy" id="1071918"/>
    <lineage>
        <taxon>Bacteria</taxon>
        <taxon>Pseudomonadati</taxon>
        <taxon>Bacteroidota</taxon>
        <taxon>Flavobacteriia</taxon>
        <taxon>Flavobacteriales</taxon>
        <taxon>Weeksellaceae</taxon>
        <taxon>Riemerella</taxon>
    </lineage>
</organism>
<accession>A0A1G7FGQ8</accession>
<dbReference type="PANTHER" id="PTHR43434:SF1">
    <property type="entry name" value="PHOSPHOGLYCOLATE PHOSPHATASE"/>
    <property type="match status" value="1"/>
</dbReference>
<dbReference type="OrthoDB" id="9792518at2"/>
<dbReference type="InterPro" id="IPR036412">
    <property type="entry name" value="HAD-like_sf"/>
</dbReference>
<comment type="similarity">
    <text evidence="3">Belongs to the HAD-like hydrolase superfamily. CbbY/CbbZ/Gph/YieH family.</text>
</comment>
<dbReference type="Gene3D" id="3.40.50.1000">
    <property type="entry name" value="HAD superfamily/HAD-like"/>
    <property type="match status" value="1"/>
</dbReference>
<protein>
    <recommendedName>
        <fullName evidence="4">phosphoglycolate phosphatase</fullName>
        <ecNumber evidence="4">3.1.3.18</ecNumber>
    </recommendedName>
</protein>
<evidence type="ECO:0000256" key="4">
    <source>
        <dbReference type="ARBA" id="ARBA00013078"/>
    </source>
</evidence>
<dbReference type="CDD" id="cd01427">
    <property type="entry name" value="HAD_like"/>
    <property type="match status" value="1"/>
</dbReference>
<sequence length="229" mass="26948">MIVKIYINATLKKQKKCIFDSVNKTLIQVKKALKEKQMNIKDEFDTIITSEIIFFFDMDGTLVDTNLANFLSYKKAIISITKSDYNLAYDANMRFNRHTLKHIIPNLKETNYKRIVENKEKFYVDFLNKTKLNKKISDILCKYSKKNKTVLVTNCRKDRAIATLSYFNLLDRFNYIFCRDFRNENLNKYQDAILRLGISPNNIIAFENEEKEIINAQELGITIINPINL</sequence>
<keyword evidence="6" id="KW-1185">Reference proteome</keyword>
<dbReference type="SUPFAM" id="SSF56784">
    <property type="entry name" value="HAD-like"/>
    <property type="match status" value="1"/>
</dbReference>
<dbReference type="InterPro" id="IPR023214">
    <property type="entry name" value="HAD_sf"/>
</dbReference>
<evidence type="ECO:0000313" key="6">
    <source>
        <dbReference type="Proteomes" id="UP000198517"/>
    </source>
</evidence>
<dbReference type="InterPro" id="IPR023198">
    <property type="entry name" value="PGP-like_dom2"/>
</dbReference>
<dbReference type="EMBL" id="FNAS01000022">
    <property type="protein sequence ID" value="SDE74735.1"/>
    <property type="molecule type" value="Genomic_DNA"/>
</dbReference>
<dbReference type="InterPro" id="IPR050155">
    <property type="entry name" value="HAD-like_hydrolase_sf"/>
</dbReference>
<dbReference type="AlphaFoldDB" id="A0A1G7FGQ8"/>
<evidence type="ECO:0000313" key="5">
    <source>
        <dbReference type="EMBL" id="SDE74735.1"/>
    </source>
</evidence>
<name>A0A1G7FGQ8_9FLAO</name>
<proteinExistence type="inferred from homology"/>
<dbReference type="InterPro" id="IPR041492">
    <property type="entry name" value="HAD_2"/>
</dbReference>
<dbReference type="RefSeq" id="WP_092737871.1">
    <property type="nucleotide sequence ID" value="NZ_FNAS01000022.1"/>
</dbReference>
<comment type="catalytic activity">
    <reaction evidence="1">
        <text>2-phosphoglycolate + H2O = glycolate + phosphate</text>
        <dbReference type="Rhea" id="RHEA:14369"/>
        <dbReference type="ChEBI" id="CHEBI:15377"/>
        <dbReference type="ChEBI" id="CHEBI:29805"/>
        <dbReference type="ChEBI" id="CHEBI:43474"/>
        <dbReference type="ChEBI" id="CHEBI:58033"/>
        <dbReference type="EC" id="3.1.3.18"/>
    </reaction>
</comment>